<keyword evidence="4" id="KW-1185">Reference proteome</keyword>
<evidence type="ECO:0000313" key="3">
    <source>
        <dbReference type="EMBL" id="MBW7457158.1"/>
    </source>
</evidence>
<keyword evidence="1" id="KW-0472">Membrane</keyword>
<dbReference type="Pfam" id="PF17428">
    <property type="entry name" value="DUF5412"/>
    <property type="match status" value="1"/>
</dbReference>
<sequence>MKNRQSKYNLVSFCLSLFCSLTTAYSVYSNVRDSWLIAPPNYMILLLSILALILAIKGFKDKSSWFARMRSWLNVLLSVALSFVLLIALSFTTIFSGAKVLLKTAHSPDNHYTIDFYYTDAGAMGTFGILGELNGPLWFKKKIYSERRVDQADIEWANNHIILINNHELDLKEGGTLFIFDGL</sequence>
<protein>
    <submittedName>
        <fullName evidence="3">DUF5412 domain-containing protein</fullName>
    </submittedName>
</protein>
<feature type="transmembrane region" description="Helical" evidence="1">
    <location>
        <begin position="116"/>
        <end position="139"/>
    </location>
</feature>
<gene>
    <name evidence="3" type="ORF">K0U00_24265</name>
</gene>
<evidence type="ECO:0000256" key="2">
    <source>
        <dbReference type="SAM" id="SignalP"/>
    </source>
</evidence>
<reference evidence="3 4" key="1">
    <citation type="submission" date="2021-07" db="EMBL/GenBank/DDBJ databases">
        <title>Paenibacillus radiodurans sp. nov., isolated from the southeastern edge of Tengger Desert.</title>
        <authorList>
            <person name="Zhang G."/>
        </authorList>
    </citation>
    <scope>NUCLEOTIDE SEQUENCE [LARGE SCALE GENOMIC DNA]</scope>
    <source>
        <strain evidence="3 4">CCM 7311</strain>
    </source>
</reference>
<name>A0ABS7C8C2_9BACL</name>
<accession>A0ABS7C8C2</accession>
<feature type="transmembrane region" description="Helical" evidence="1">
    <location>
        <begin position="71"/>
        <end position="96"/>
    </location>
</feature>
<keyword evidence="1" id="KW-1133">Transmembrane helix</keyword>
<keyword evidence="2" id="KW-0732">Signal</keyword>
<organism evidence="3 4">
    <name type="scientific">Paenibacillus sepulcri</name>
    <dbReference type="NCBI Taxonomy" id="359917"/>
    <lineage>
        <taxon>Bacteria</taxon>
        <taxon>Bacillati</taxon>
        <taxon>Bacillota</taxon>
        <taxon>Bacilli</taxon>
        <taxon>Bacillales</taxon>
        <taxon>Paenibacillaceae</taxon>
        <taxon>Paenibacillus</taxon>
    </lineage>
</organism>
<feature type="transmembrane region" description="Helical" evidence="1">
    <location>
        <begin position="42"/>
        <end position="59"/>
    </location>
</feature>
<keyword evidence="1" id="KW-0812">Transmembrane</keyword>
<dbReference type="EMBL" id="JAHZIK010000769">
    <property type="protein sequence ID" value="MBW7457158.1"/>
    <property type="molecule type" value="Genomic_DNA"/>
</dbReference>
<feature type="signal peptide" evidence="2">
    <location>
        <begin position="1"/>
        <end position="24"/>
    </location>
</feature>
<dbReference type="RefSeq" id="WP_210039497.1">
    <property type="nucleotide sequence ID" value="NZ_JBHLVU010000005.1"/>
</dbReference>
<evidence type="ECO:0000256" key="1">
    <source>
        <dbReference type="SAM" id="Phobius"/>
    </source>
</evidence>
<dbReference type="InterPro" id="IPR035406">
    <property type="entry name" value="DUF5412"/>
</dbReference>
<proteinExistence type="predicted"/>
<feature type="chain" id="PRO_5046465546" evidence="2">
    <location>
        <begin position="25"/>
        <end position="183"/>
    </location>
</feature>
<evidence type="ECO:0000313" key="4">
    <source>
        <dbReference type="Proteomes" id="UP001519887"/>
    </source>
</evidence>
<comment type="caution">
    <text evidence="3">The sequence shown here is derived from an EMBL/GenBank/DDBJ whole genome shotgun (WGS) entry which is preliminary data.</text>
</comment>
<dbReference type="Proteomes" id="UP001519887">
    <property type="component" value="Unassembled WGS sequence"/>
</dbReference>